<dbReference type="PANTHER" id="PTHR40111">
    <property type="entry name" value="CEPHALOSPORIN-C DEACETYLASE"/>
    <property type="match status" value="1"/>
</dbReference>
<feature type="domain" description="Acetyl xylan esterase" evidence="2">
    <location>
        <begin position="3"/>
        <end position="154"/>
    </location>
</feature>
<accession>A0A7W7FTR3</accession>
<dbReference type="RefSeq" id="WP_185003424.1">
    <property type="nucleotide sequence ID" value="NZ_BAAAUI010000049.1"/>
</dbReference>
<evidence type="ECO:0000313" key="4">
    <source>
        <dbReference type="Proteomes" id="UP000533598"/>
    </source>
</evidence>
<dbReference type="InterPro" id="IPR008391">
    <property type="entry name" value="AXE1_dom"/>
</dbReference>
<gene>
    <name evidence="3" type="ORF">HNR67_003600</name>
</gene>
<evidence type="ECO:0000259" key="2">
    <source>
        <dbReference type="Pfam" id="PF05448"/>
    </source>
</evidence>
<dbReference type="SUPFAM" id="SSF53474">
    <property type="entry name" value="alpha/beta-Hydrolases"/>
    <property type="match status" value="1"/>
</dbReference>
<keyword evidence="4" id="KW-1185">Reference proteome</keyword>
<reference evidence="3 4" key="1">
    <citation type="submission" date="2020-08" db="EMBL/GenBank/DDBJ databases">
        <title>Sequencing the genomes of 1000 actinobacteria strains.</title>
        <authorList>
            <person name="Klenk H.-P."/>
        </authorList>
    </citation>
    <scope>NUCLEOTIDE SEQUENCE [LARGE SCALE GENOMIC DNA]</scope>
    <source>
        <strain evidence="3 4">DSM 44230</strain>
    </source>
</reference>
<dbReference type="AlphaFoldDB" id="A0A7W7FTR3"/>
<proteinExistence type="predicted"/>
<dbReference type="Gene3D" id="3.40.50.1820">
    <property type="entry name" value="alpha/beta hydrolase"/>
    <property type="match status" value="1"/>
</dbReference>
<organism evidence="3 4">
    <name type="scientific">Crossiella cryophila</name>
    <dbReference type="NCBI Taxonomy" id="43355"/>
    <lineage>
        <taxon>Bacteria</taxon>
        <taxon>Bacillati</taxon>
        <taxon>Actinomycetota</taxon>
        <taxon>Actinomycetes</taxon>
        <taxon>Pseudonocardiales</taxon>
        <taxon>Pseudonocardiaceae</taxon>
        <taxon>Crossiella</taxon>
    </lineage>
</organism>
<dbReference type="GO" id="GO:0005976">
    <property type="term" value="P:polysaccharide metabolic process"/>
    <property type="evidence" value="ECO:0007669"/>
    <property type="project" value="TreeGrafter"/>
</dbReference>
<dbReference type="InterPro" id="IPR039069">
    <property type="entry name" value="CE7"/>
</dbReference>
<dbReference type="Proteomes" id="UP000533598">
    <property type="component" value="Unassembled WGS sequence"/>
</dbReference>
<evidence type="ECO:0000313" key="3">
    <source>
        <dbReference type="EMBL" id="MBB4677482.1"/>
    </source>
</evidence>
<dbReference type="EC" id="3.1.1.41" evidence="3"/>
<dbReference type="EMBL" id="JACHMH010000001">
    <property type="protein sequence ID" value="MBB4677482.1"/>
    <property type="molecule type" value="Genomic_DNA"/>
</dbReference>
<protein>
    <submittedName>
        <fullName evidence="3">Cephalosporin-C deacetylase</fullName>
        <ecNumber evidence="3">3.1.1.41</ecNumber>
    </submittedName>
</protein>
<comment type="caution">
    <text evidence="3">The sequence shown here is derived from an EMBL/GenBank/DDBJ whole genome shotgun (WGS) entry which is preliminary data.</text>
</comment>
<name>A0A7W7FTR3_9PSEU</name>
<dbReference type="InterPro" id="IPR029058">
    <property type="entry name" value="AB_hydrolase_fold"/>
</dbReference>
<dbReference type="GO" id="GO:0047739">
    <property type="term" value="F:cephalosporin-C deacetylase activity"/>
    <property type="evidence" value="ECO:0007669"/>
    <property type="project" value="UniProtKB-EC"/>
</dbReference>
<evidence type="ECO:0000256" key="1">
    <source>
        <dbReference type="PIRSR" id="PIRSR639069-2"/>
    </source>
</evidence>
<keyword evidence="3" id="KW-0378">Hydrolase</keyword>
<dbReference type="Pfam" id="PF05448">
    <property type="entry name" value="AXE1"/>
    <property type="match status" value="1"/>
</dbReference>
<feature type="binding site" evidence="1">
    <location>
        <position position="72"/>
    </location>
    <ligand>
        <name>substrate</name>
    </ligand>
</feature>
<sequence length="257" mass="28549">MSEFDRYWRAVDEELAAVPAGPVLTQVPARSTVDFTAYDVHLTSIGPYRIFGFLSIPTGDGPFPAVLETPRYGSVNQPPHYRDRLRYLTFTVMHRGQRLADVPFQAGYPGLATLGIEDPLSYVYRGIVADCLRGAEFLRSRQEIDPARTAVTGDDLALLTAARRPGFAAMRSSGPPEVEEEIADRLRAYPEHTDRIQHTRSLFDPDRHAESITAATLRVGRDLELTHRDAEDDAVLDTWLAGQLGVAPMSKFGLVPR</sequence>
<dbReference type="PANTHER" id="PTHR40111:SF1">
    <property type="entry name" value="CEPHALOSPORIN-C DEACETYLASE"/>
    <property type="match status" value="1"/>
</dbReference>